<dbReference type="EMBL" id="KN549294">
    <property type="protein sequence ID" value="KHJ98596.1"/>
    <property type="molecule type" value="Genomic_DNA"/>
</dbReference>
<dbReference type="AlphaFoldDB" id="A0A0B1TR84"/>
<gene>
    <name evidence="2" type="ORF">OESDEN_01415</name>
</gene>
<evidence type="ECO:0000313" key="2">
    <source>
        <dbReference type="EMBL" id="KHJ98596.1"/>
    </source>
</evidence>
<sequence>MLALLLLLPLAQALFFGGGSSSCGCSAPPPCPPPPVCAPPPAPVCPPQPSCGSSYASAPAGYATAPASYAAPPQPVYTNQIVEPQPQVVQPVNAYPTGKHKVYAHGVKGLKNVKTEDEYLLETEGYRRLRRDTEAAFDPKCNSEALKDIILKNIAESTASSKRRIQEAATDELGGRIDVICSSGTFSYIVNTELYCETEKNGITCFAFRQAS</sequence>
<keyword evidence="3" id="KW-1185">Reference proteome</keyword>
<dbReference type="Proteomes" id="UP000053660">
    <property type="component" value="Unassembled WGS sequence"/>
</dbReference>
<evidence type="ECO:0000313" key="3">
    <source>
        <dbReference type="Proteomes" id="UP000053660"/>
    </source>
</evidence>
<proteinExistence type="predicted"/>
<accession>A0A0B1TR84</accession>
<feature type="domain" description="Ground-like" evidence="1">
    <location>
        <begin position="138"/>
        <end position="208"/>
    </location>
</feature>
<dbReference type="OrthoDB" id="5867918at2759"/>
<organism evidence="2 3">
    <name type="scientific">Oesophagostomum dentatum</name>
    <name type="common">Nodular worm</name>
    <dbReference type="NCBI Taxonomy" id="61180"/>
    <lineage>
        <taxon>Eukaryota</taxon>
        <taxon>Metazoa</taxon>
        <taxon>Ecdysozoa</taxon>
        <taxon>Nematoda</taxon>
        <taxon>Chromadorea</taxon>
        <taxon>Rhabditida</taxon>
        <taxon>Rhabditina</taxon>
        <taxon>Rhabditomorpha</taxon>
        <taxon>Strongyloidea</taxon>
        <taxon>Strongylidae</taxon>
        <taxon>Oesophagostomum</taxon>
    </lineage>
</organism>
<reference evidence="2 3" key="1">
    <citation type="submission" date="2014-03" db="EMBL/GenBank/DDBJ databases">
        <title>Draft genome of the hookworm Oesophagostomum dentatum.</title>
        <authorList>
            <person name="Mitreva M."/>
        </authorList>
    </citation>
    <scope>NUCLEOTIDE SEQUENCE [LARGE SCALE GENOMIC DNA]</scope>
    <source>
        <strain evidence="2 3">OD-Hann</strain>
    </source>
</reference>
<name>A0A0B1TR84_OESDE</name>
<evidence type="ECO:0000259" key="1">
    <source>
        <dbReference type="Pfam" id="PF04155"/>
    </source>
</evidence>
<protein>
    <submittedName>
        <fullName evidence="2">Ground-like domain protein</fullName>
    </submittedName>
</protein>
<dbReference type="Pfam" id="PF04155">
    <property type="entry name" value="Ground-like"/>
    <property type="match status" value="1"/>
</dbReference>
<dbReference type="InterPro" id="IPR007284">
    <property type="entry name" value="Ground-like_dom"/>
</dbReference>